<dbReference type="Proteomes" id="UP001305521">
    <property type="component" value="Chromosome"/>
</dbReference>
<feature type="transmembrane region" description="Helical" evidence="1">
    <location>
        <begin position="21"/>
        <end position="43"/>
    </location>
</feature>
<accession>A0ABZ0PE60</accession>
<keyword evidence="1" id="KW-0812">Transmembrane</keyword>
<dbReference type="RefSeq" id="WP_318647876.1">
    <property type="nucleotide sequence ID" value="NZ_CP137852.1"/>
</dbReference>
<keyword evidence="1" id="KW-1133">Transmembrane helix</keyword>
<proteinExistence type="predicted"/>
<sequence length="55" mass="5463">MASFVIQSVSRAVADRRGVTAAEYAVMAVALVAAVGAAVAAFAPKLLAAFTGLLP</sequence>
<organism evidence="2 3">
    <name type="scientific">Sediminicoccus rosea</name>
    <dbReference type="NCBI Taxonomy" id="1225128"/>
    <lineage>
        <taxon>Bacteria</taxon>
        <taxon>Pseudomonadati</taxon>
        <taxon>Pseudomonadota</taxon>
        <taxon>Alphaproteobacteria</taxon>
        <taxon>Acetobacterales</taxon>
        <taxon>Roseomonadaceae</taxon>
        <taxon>Sediminicoccus</taxon>
    </lineage>
</organism>
<evidence type="ECO:0000313" key="2">
    <source>
        <dbReference type="EMBL" id="WPB83919.1"/>
    </source>
</evidence>
<reference evidence="2 3" key="1">
    <citation type="submission" date="2023-11" db="EMBL/GenBank/DDBJ databases">
        <title>Arctic aerobic anoxygenic photoheterotroph Sediminicoccus rosea KRV36 adapts its photosynthesis to long days of polar summer.</title>
        <authorList>
            <person name="Tomasch J."/>
            <person name="Kopejtka K."/>
            <person name="Bily T."/>
            <person name="Gardiner A.T."/>
            <person name="Gardian Z."/>
            <person name="Shivaramu S."/>
            <person name="Koblizek M."/>
            <person name="Engelhardt F."/>
            <person name="Kaftan D."/>
        </authorList>
    </citation>
    <scope>NUCLEOTIDE SEQUENCE [LARGE SCALE GENOMIC DNA]</scope>
    <source>
        <strain evidence="2 3">R-30</strain>
    </source>
</reference>
<gene>
    <name evidence="2" type="ORF">R9Z33_17600</name>
</gene>
<evidence type="ECO:0000313" key="3">
    <source>
        <dbReference type="Proteomes" id="UP001305521"/>
    </source>
</evidence>
<name>A0ABZ0PE60_9PROT</name>
<evidence type="ECO:0000256" key="1">
    <source>
        <dbReference type="SAM" id="Phobius"/>
    </source>
</evidence>
<keyword evidence="3" id="KW-1185">Reference proteome</keyword>
<dbReference type="EMBL" id="CP137852">
    <property type="protein sequence ID" value="WPB83919.1"/>
    <property type="molecule type" value="Genomic_DNA"/>
</dbReference>
<protein>
    <recommendedName>
        <fullName evidence="4">Pilus assembly protein Flp/PilA</fullName>
    </recommendedName>
</protein>
<keyword evidence="1" id="KW-0472">Membrane</keyword>
<evidence type="ECO:0008006" key="4">
    <source>
        <dbReference type="Google" id="ProtNLM"/>
    </source>
</evidence>